<sequence length="134" mass="14556">MTFLQIGDEDIRRERRGGAEAVSAAVVHPQGVQSRLLSPSRCVGAGECSFSGHLSLPHPSARLWNTAAKCQGHFDKEGAVEKDDSNRILETQFTFFESPTAPLPSAARGRSLLLSFREGSHVSFLKPPIVLTLI</sequence>
<proteinExistence type="predicted"/>
<gene>
    <name evidence="1" type="ORF">TNIN_224711</name>
</gene>
<keyword evidence="2" id="KW-1185">Reference proteome</keyword>
<dbReference type="EMBL" id="BMAV01018043">
    <property type="protein sequence ID" value="GFY70150.1"/>
    <property type="molecule type" value="Genomic_DNA"/>
</dbReference>
<dbReference type="OrthoDB" id="10547260at2759"/>
<dbReference type="AlphaFoldDB" id="A0A8X6YC95"/>
<evidence type="ECO:0000313" key="2">
    <source>
        <dbReference type="Proteomes" id="UP000886998"/>
    </source>
</evidence>
<accession>A0A8X6YC95</accession>
<reference evidence="1" key="1">
    <citation type="submission" date="2020-08" db="EMBL/GenBank/DDBJ databases">
        <title>Multicomponent nature underlies the extraordinary mechanical properties of spider dragline silk.</title>
        <authorList>
            <person name="Kono N."/>
            <person name="Nakamura H."/>
            <person name="Mori M."/>
            <person name="Yoshida Y."/>
            <person name="Ohtoshi R."/>
            <person name="Malay A.D."/>
            <person name="Moran D.A.P."/>
            <person name="Tomita M."/>
            <person name="Numata K."/>
            <person name="Arakawa K."/>
        </authorList>
    </citation>
    <scope>NUCLEOTIDE SEQUENCE</scope>
</reference>
<comment type="caution">
    <text evidence="1">The sequence shown here is derived from an EMBL/GenBank/DDBJ whole genome shotgun (WGS) entry which is preliminary data.</text>
</comment>
<dbReference type="Proteomes" id="UP000886998">
    <property type="component" value="Unassembled WGS sequence"/>
</dbReference>
<protein>
    <submittedName>
        <fullName evidence="1">Uncharacterized protein</fullName>
    </submittedName>
</protein>
<evidence type="ECO:0000313" key="1">
    <source>
        <dbReference type="EMBL" id="GFY70150.1"/>
    </source>
</evidence>
<name>A0A8X6YC95_9ARAC</name>
<organism evidence="1 2">
    <name type="scientific">Trichonephila inaurata madagascariensis</name>
    <dbReference type="NCBI Taxonomy" id="2747483"/>
    <lineage>
        <taxon>Eukaryota</taxon>
        <taxon>Metazoa</taxon>
        <taxon>Ecdysozoa</taxon>
        <taxon>Arthropoda</taxon>
        <taxon>Chelicerata</taxon>
        <taxon>Arachnida</taxon>
        <taxon>Araneae</taxon>
        <taxon>Araneomorphae</taxon>
        <taxon>Entelegynae</taxon>
        <taxon>Araneoidea</taxon>
        <taxon>Nephilidae</taxon>
        <taxon>Trichonephila</taxon>
        <taxon>Trichonephila inaurata</taxon>
    </lineage>
</organism>